<evidence type="ECO:0000256" key="1">
    <source>
        <dbReference type="SAM" id="SignalP"/>
    </source>
</evidence>
<dbReference type="AlphaFoldDB" id="A0A922N9I8"/>
<dbReference type="EMBL" id="NRDI02000013">
    <property type="protein sequence ID" value="KAI1511715.1"/>
    <property type="molecule type" value="Genomic_DNA"/>
</dbReference>
<keyword evidence="1" id="KW-0732">Signal</keyword>
<feature type="chain" id="PRO_5036735361" evidence="1">
    <location>
        <begin position="21"/>
        <end position="189"/>
    </location>
</feature>
<keyword evidence="3" id="KW-1185">Reference proteome</keyword>
<comment type="caution">
    <text evidence="2">The sequence shown here is derived from an EMBL/GenBank/DDBJ whole genome shotgun (WGS) entry which is preliminary data.</text>
</comment>
<feature type="signal peptide" evidence="1">
    <location>
        <begin position="1"/>
        <end position="20"/>
    </location>
</feature>
<protein>
    <submittedName>
        <fullName evidence="2">Uncharacterized protein</fullName>
    </submittedName>
</protein>
<evidence type="ECO:0000313" key="3">
    <source>
        <dbReference type="Proteomes" id="UP000249757"/>
    </source>
</evidence>
<name>A0A922N9I8_9PLEO</name>
<proteinExistence type="predicted"/>
<dbReference type="Proteomes" id="UP000249757">
    <property type="component" value="Unassembled WGS sequence"/>
</dbReference>
<reference evidence="3" key="1">
    <citation type="journal article" date="2022" name="Microb. Genom.">
        <title>A global pangenome for the wheat fungal pathogen Pyrenophora tritici-repentis and prediction of effector protein structural homology.</title>
        <authorList>
            <person name="Moolhuijzen P.M."/>
            <person name="See P.T."/>
            <person name="Shi G."/>
            <person name="Powell H.R."/>
            <person name="Cockram J."/>
            <person name="Jorgensen L.N."/>
            <person name="Benslimane H."/>
            <person name="Strelkov S.E."/>
            <person name="Turner J."/>
            <person name="Liu Z."/>
            <person name="Moffat C.S."/>
        </authorList>
    </citation>
    <scope>NUCLEOTIDE SEQUENCE [LARGE SCALE GENOMIC DNA]</scope>
</reference>
<accession>A0A922N9I8</accession>
<gene>
    <name evidence="2" type="ORF">Ptr86124_009359</name>
</gene>
<evidence type="ECO:0000313" key="2">
    <source>
        <dbReference type="EMBL" id="KAI1511715.1"/>
    </source>
</evidence>
<organism evidence="2 3">
    <name type="scientific">Pyrenophora tritici-repentis</name>
    <dbReference type="NCBI Taxonomy" id="45151"/>
    <lineage>
        <taxon>Eukaryota</taxon>
        <taxon>Fungi</taxon>
        <taxon>Dikarya</taxon>
        <taxon>Ascomycota</taxon>
        <taxon>Pezizomycotina</taxon>
        <taxon>Dothideomycetes</taxon>
        <taxon>Pleosporomycetidae</taxon>
        <taxon>Pleosporales</taxon>
        <taxon>Pleosporineae</taxon>
        <taxon>Pleosporaceae</taxon>
        <taxon>Pyrenophora</taxon>
    </lineage>
</organism>
<sequence length="189" mass="20959">MNLFAYFLVILAGFTEDTDMLNTTATTTPTLLSNSTLSTSALALGLSSTTRTTFSTTTTTRIITTTPSTLSNATSAIDFATSPPWPIPTLASISNSLPENDTECGEYIELYNNLRIPTYASSPPGYFCRNIPLHTQMLRFANWKCEYCEVFDRISCQGSVRWHGRLRKNGWGDAHDVAGARSYRCFMYS</sequence>